<dbReference type="GO" id="GO:0003676">
    <property type="term" value="F:nucleic acid binding"/>
    <property type="evidence" value="ECO:0007669"/>
    <property type="project" value="InterPro"/>
</dbReference>
<proteinExistence type="predicted"/>
<evidence type="ECO:0000259" key="1">
    <source>
        <dbReference type="Pfam" id="PF01844"/>
    </source>
</evidence>
<dbReference type="Proteomes" id="UP000005113">
    <property type="component" value="Unassembled WGS sequence"/>
</dbReference>
<protein>
    <submittedName>
        <fullName evidence="2">Restriction endonuclease</fullName>
    </submittedName>
</protein>
<organism evidence="2 3">
    <name type="scientific">Saprospira grandis DSM 2844</name>
    <dbReference type="NCBI Taxonomy" id="694433"/>
    <lineage>
        <taxon>Bacteria</taxon>
        <taxon>Pseudomonadati</taxon>
        <taxon>Bacteroidota</taxon>
        <taxon>Saprospiria</taxon>
        <taxon>Saprospirales</taxon>
        <taxon>Saprospiraceae</taxon>
        <taxon>Saprospira</taxon>
    </lineage>
</organism>
<dbReference type="GO" id="GO:0008270">
    <property type="term" value="F:zinc ion binding"/>
    <property type="evidence" value="ECO:0007669"/>
    <property type="project" value="InterPro"/>
</dbReference>
<keyword evidence="2" id="KW-0540">Nuclease</keyword>
<gene>
    <name evidence="2" type="ORF">SapgrDRAFT_0798</name>
</gene>
<dbReference type="Pfam" id="PF01844">
    <property type="entry name" value="HNH"/>
    <property type="match status" value="1"/>
</dbReference>
<reference evidence="3" key="1">
    <citation type="journal article" date="2012" name="Stand. Genomic Sci.">
        <title>Permanent draft genome sequence of the gliding predator Saprospira grandis strain Sa g1 (= HR1).</title>
        <authorList>
            <person name="Mavromatis K."/>
            <person name="Chertkov O."/>
            <person name="Lapidus A."/>
            <person name="Nolan M."/>
            <person name="Lucas S."/>
            <person name="Tice H."/>
            <person name="Del Rio T.G."/>
            <person name="Cheng J.F."/>
            <person name="Han C."/>
            <person name="Tapia R."/>
            <person name="Bruce D."/>
            <person name="Goodwin L.A."/>
            <person name="Pitluck S."/>
            <person name="Huntemann M."/>
            <person name="Liolios K."/>
            <person name="Pagani I."/>
            <person name="Ivanova N."/>
            <person name="Mikhailova N."/>
            <person name="Pati A."/>
            <person name="Chen A."/>
            <person name="Palaniappan K."/>
            <person name="Land M."/>
            <person name="Brambilla E.M."/>
            <person name="Rohde M."/>
            <person name="Spring S."/>
            <person name="Goker M."/>
            <person name="Detter J.C."/>
            <person name="Bristow J."/>
            <person name="Eisen J.A."/>
            <person name="Markowitz V."/>
            <person name="Hugenholtz P."/>
            <person name="Kyrpides N.C."/>
            <person name="Klenk H.P."/>
            <person name="Woyke T."/>
        </authorList>
    </citation>
    <scope>NUCLEOTIDE SEQUENCE [LARGE SCALE GENOMIC DNA]</scope>
    <source>
        <strain evidence="3">DSM 2844</strain>
    </source>
</reference>
<dbReference type="GO" id="GO:0004519">
    <property type="term" value="F:endonuclease activity"/>
    <property type="evidence" value="ECO:0007669"/>
    <property type="project" value="UniProtKB-KW"/>
</dbReference>
<accession>J0P522</accession>
<dbReference type="AlphaFoldDB" id="J0P522"/>
<dbReference type="InterPro" id="IPR003615">
    <property type="entry name" value="HNH_nuc"/>
</dbReference>
<dbReference type="HOGENOM" id="CLU_1218163_0_0_10"/>
<name>J0P522_9BACT</name>
<dbReference type="OrthoDB" id="5918473at2"/>
<keyword evidence="2" id="KW-0255">Endonuclease</keyword>
<dbReference type="EMBL" id="JH719942">
    <property type="protein sequence ID" value="EJF52537.1"/>
    <property type="molecule type" value="Genomic_DNA"/>
</dbReference>
<feature type="domain" description="HNH" evidence="1">
    <location>
        <begin position="31"/>
        <end position="76"/>
    </location>
</feature>
<dbReference type="RefSeq" id="WP_002657561.1">
    <property type="nucleotide sequence ID" value="NZ_JH719942.1"/>
</dbReference>
<dbReference type="CDD" id="cd00085">
    <property type="entry name" value="HNHc"/>
    <property type="match status" value="1"/>
</dbReference>
<sequence length="224" mass="25192">MRTVEKGIAPNVYQKYGDAKHDLAGRIGYYCSYCEMSVHNMLEVEHVHPRANGGADLDWDNFLLSCKYCNTIKSSRNLNRIGYLWPDQDNTDLAFEYNSANEVSVKTGLTGTLAQAAENTIHLMGLDRLPGHAAPTPADTRWRSRQEAWDKANRSLNNWRRAPIPEMAAQIALSALESHYSVWMTVFEGIPDVLAAIDLEYGRFGLFKDRDAAGNRVIRTNGQI</sequence>
<evidence type="ECO:0000313" key="3">
    <source>
        <dbReference type="Proteomes" id="UP000005113"/>
    </source>
</evidence>
<keyword evidence="2" id="KW-0378">Hydrolase</keyword>
<dbReference type="Gene3D" id="1.10.30.50">
    <property type="match status" value="1"/>
</dbReference>
<evidence type="ECO:0000313" key="2">
    <source>
        <dbReference type="EMBL" id="EJF52537.1"/>
    </source>
</evidence>
<dbReference type="InterPro" id="IPR002711">
    <property type="entry name" value="HNH"/>
</dbReference>